<keyword evidence="1" id="KW-0175">Coiled coil</keyword>
<dbReference type="NCBIfam" id="NF047773">
    <property type="entry name" value="phas_rel_Lepto"/>
    <property type="match status" value="1"/>
</dbReference>
<evidence type="ECO:0000313" key="3">
    <source>
        <dbReference type="Proteomes" id="UP001519272"/>
    </source>
</evidence>
<sequence>MSDFLKKAFSLGLGLTLVSKEKVEQIVDDLVKRGELAPTESKALVEKLLDRGDEEQARLKDWINEQVVNALKQTGVASTKDVEELTRRVAELEIKLSELQHP</sequence>
<dbReference type="PANTHER" id="PTHR38664:SF1">
    <property type="entry name" value="SLR0058 PROTEIN"/>
    <property type="match status" value="1"/>
</dbReference>
<evidence type="ECO:0000256" key="1">
    <source>
        <dbReference type="SAM" id="Coils"/>
    </source>
</evidence>
<comment type="caution">
    <text evidence="2">The sequence shown here is derived from an EMBL/GenBank/DDBJ whole genome shotgun (WGS) entry which is preliminary data.</text>
</comment>
<evidence type="ECO:0000313" key="2">
    <source>
        <dbReference type="EMBL" id="MBP1907784.1"/>
    </source>
</evidence>
<dbReference type="InterPro" id="IPR008769">
    <property type="entry name" value="PhaF_PhaI"/>
</dbReference>
<dbReference type="EMBL" id="JAGGKG010000035">
    <property type="protein sequence ID" value="MBP1907784.1"/>
    <property type="molecule type" value="Genomic_DNA"/>
</dbReference>
<accession>A0ABS4FZ79</accession>
<proteinExistence type="predicted"/>
<feature type="coiled-coil region" evidence="1">
    <location>
        <begin position="45"/>
        <end position="102"/>
    </location>
</feature>
<dbReference type="RefSeq" id="WP_210091360.1">
    <property type="nucleotide sequence ID" value="NZ_JAGGKG010000035.1"/>
</dbReference>
<keyword evidence="3" id="KW-1185">Reference proteome</keyword>
<reference evidence="2 3" key="1">
    <citation type="submission" date="2021-03" db="EMBL/GenBank/DDBJ databases">
        <title>Genomic Encyclopedia of Type Strains, Phase IV (KMG-IV): sequencing the most valuable type-strain genomes for metagenomic binning, comparative biology and taxonomic classification.</title>
        <authorList>
            <person name="Goeker M."/>
        </authorList>
    </citation>
    <scope>NUCLEOTIDE SEQUENCE [LARGE SCALE GENOMIC DNA]</scope>
    <source>
        <strain evidence="2 3">DSM 14349</strain>
    </source>
</reference>
<gene>
    <name evidence="2" type="ORF">J2Z32_004465</name>
</gene>
<protein>
    <submittedName>
        <fullName evidence="2">Polyhydroxyalkanoate synthesis regulator phasin</fullName>
    </submittedName>
</protein>
<dbReference type="PANTHER" id="PTHR38664">
    <property type="entry name" value="SLR0058 PROTEIN"/>
    <property type="match status" value="1"/>
</dbReference>
<name>A0ABS4FZ79_9BACL</name>
<dbReference type="Proteomes" id="UP001519272">
    <property type="component" value="Unassembled WGS sequence"/>
</dbReference>
<organism evidence="2 3">
    <name type="scientific">Paenibacillus turicensis</name>
    <dbReference type="NCBI Taxonomy" id="160487"/>
    <lineage>
        <taxon>Bacteria</taxon>
        <taxon>Bacillati</taxon>
        <taxon>Bacillota</taxon>
        <taxon>Bacilli</taxon>
        <taxon>Bacillales</taxon>
        <taxon>Paenibacillaceae</taxon>
        <taxon>Paenibacillus</taxon>
    </lineage>
</organism>